<evidence type="ECO:0000313" key="11">
    <source>
        <dbReference type="Proteomes" id="UP001607303"/>
    </source>
</evidence>
<reference evidence="10 11" key="1">
    <citation type="journal article" date="2024" name="Ann. Entomol. Soc. Am.">
        <title>Genomic analyses of the southern and eastern yellowjacket wasps (Hymenoptera: Vespidae) reveal evolutionary signatures of social life.</title>
        <authorList>
            <person name="Catto M.A."/>
            <person name="Caine P.B."/>
            <person name="Orr S.E."/>
            <person name="Hunt B.G."/>
            <person name="Goodisman M.A.D."/>
        </authorList>
    </citation>
    <scope>NUCLEOTIDE SEQUENCE [LARGE SCALE GENOMIC DNA]</scope>
    <source>
        <strain evidence="10">232</strain>
        <tissue evidence="10">Head and thorax</tissue>
    </source>
</reference>
<evidence type="ECO:0000259" key="9">
    <source>
        <dbReference type="PROSITE" id="PS50217"/>
    </source>
</evidence>
<dbReference type="Pfam" id="PF00170">
    <property type="entry name" value="bZIP_1"/>
    <property type="match status" value="1"/>
</dbReference>
<feature type="compositionally biased region" description="Polar residues" evidence="8">
    <location>
        <begin position="277"/>
        <end position="293"/>
    </location>
</feature>
<keyword evidence="5" id="KW-0804">Transcription</keyword>
<comment type="subcellular location">
    <subcellularLocation>
        <location evidence="1">Nucleus</location>
    </subcellularLocation>
</comment>
<dbReference type="AlphaFoldDB" id="A0ABD2APV1"/>
<organism evidence="10 11">
    <name type="scientific">Vespula maculifrons</name>
    <name type="common">Eastern yellow jacket</name>
    <name type="synonym">Wasp</name>
    <dbReference type="NCBI Taxonomy" id="7453"/>
    <lineage>
        <taxon>Eukaryota</taxon>
        <taxon>Metazoa</taxon>
        <taxon>Ecdysozoa</taxon>
        <taxon>Arthropoda</taxon>
        <taxon>Hexapoda</taxon>
        <taxon>Insecta</taxon>
        <taxon>Pterygota</taxon>
        <taxon>Neoptera</taxon>
        <taxon>Endopterygota</taxon>
        <taxon>Hymenoptera</taxon>
        <taxon>Apocrita</taxon>
        <taxon>Aculeata</taxon>
        <taxon>Vespoidea</taxon>
        <taxon>Vespidae</taxon>
        <taxon>Vespinae</taxon>
        <taxon>Vespula</taxon>
    </lineage>
</organism>
<dbReference type="PROSITE" id="PS00036">
    <property type="entry name" value="BZIP_BASIC"/>
    <property type="match status" value="1"/>
</dbReference>
<evidence type="ECO:0000256" key="1">
    <source>
        <dbReference type="ARBA" id="ARBA00004123"/>
    </source>
</evidence>
<evidence type="ECO:0000256" key="3">
    <source>
        <dbReference type="ARBA" id="ARBA00023125"/>
    </source>
</evidence>
<keyword evidence="7" id="KW-0175">Coiled coil</keyword>
<evidence type="ECO:0000256" key="8">
    <source>
        <dbReference type="SAM" id="MobiDB-lite"/>
    </source>
</evidence>
<dbReference type="GO" id="GO:0003677">
    <property type="term" value="F:DNA binding"/>
    <property type="evidence" value="ECO:0007669"/>
    <property type="project" value="UniProtKB-KW"/>
</dbReference>
<comment type="caution">
    <text evidence="10">The sequence shown here is derived from an EMBL/GenBank/DDBJ whole genome shotgun (WGS) entry which is preliminary data.</text>
</comment>
<dbReference type="SMART" id="SM00338">
    <property type="entry name" value="BRLZ"/>
    <property type="match status" value="1"/>
</dbReference>
<dbReference type="EMBL" id="JAYRBN010000116">
    <property type="protein sequence ID" value="KAL2721915.1"/>
    <property type="molecule type" value="Genomic_DNA"/>
</dbReference>
<dbReference type="PROSITE" id="PS50217">
    <property type="entry name" value="BZIP"/>
    <property type="match status" value="1"/>
</dbReference>
<feature type="compositionally biased region" description="Low complexity" evidence="8">
    <location>
        <begin position="257"/>
        <end position="268"/>
    </location>
</feature>
<sequence length="504" mass="55838">MFHEKKRVGEKEEKNIEMGEALTLAGSRVPHCLLLVMAKFPLLSFKRVSQILSGILDKADVINVTATGHVVRLYIMSESFYTLGLGQEVSMTSREEEWGNVLCLRDKSSLSVVLRDRLMTDAALGGPRPIKSEHSYSLLASSPPPSPATPGTNPCTPKNSVPSTSTAGTLAVNTISSIDSNNLDHSKSLDIRPRFDDMEDECFLAISMNASRNEDQSLPLPLQTTYTSTVILKKPNVVPEDNDYSEIKGEPLSAPGSPCTPCPSSSTTIDDKSTITMVSPQNLHFSRNQLAPTSDSEEDDEDYYQNMEVEEYGVPCEEYEGSRTSRQSLPPTPPSSASSDSEGTASASCSPERRDSQNSSHSQNIRGLLTPRLYVTNATHTTRQPIHTPLISCQPKGSTGVLTLTEEEKRTLIAEGYPVPTKLPLTKQEEKSLKKVRRKIKNKISAQESRRKKKEYMDGLERRVTMLTNENSSYRDRLTVLEDTNRELLKELQRLQALLQLQSS</sequence>
<keyword evidence="2" id="KW-0805">Transcription regulation</keyword>
<feature type="compositionally biased region" description="Polar residues" evidence="8">
    <location>
        <begin position="149"/>
        <end position="166"/>
    </location>
</feature>
<evidence type="ECO:0000256" key="4">
    <source>
        <dbReference type="ARBA" id="ARBA00023159"/>
    </source>
</evidence>
<feature type="compositionally biased region" description="Low complexity" evidence="8">
    <location>
        <begin position="335"/>
        <end position="350"/>
    </location>
</feature>
<accession>A0ABD2APV1</accession>
<gene>
    <name evidence="10" type="ORF">V1477_020735</name>
</gene>
<dbReference type="PRINTS" id="PR00041">
    <property type="entry name" value="LEUZIPPRCREB"/>
</dbReference>
<dbReference type="SUPFAM" id="SSF57959">
    <property type="entry name" value="Leucine zipper domain"/>
    <property type="match status" value="1"/>
</dbReference>
<proteinExistence type="predicted"/>
<dbReference type="InterPro" id="IPR004827">
    <property type="entry name" value="bZIP"/>
</dbReference>
<dbReference type="CDD" id="cd14689">
    <property type="entry name" value="bZIP_CREB3"/>
    <property type="match status" value="1"/>
</dbReference>
<dbReference type="PANTHER" id="PTHR46004">
    <property type="entry name" value="CYCLIC AMP RESPONSE ELEMENT-BINDING PROTEIN A"/>
    <property type="match status" value="1"/>
</dbReference>
<keyword evidence="3" id="KW-0238">DNA-binding</keyword>
<dbReference type="GO" id="GO:0005634">
    <property type="term" value="C:nucleus"/>
    <property type="evidence" value="ECO:0007669"/>
    <property type="project" value="UniProtKB-SubCell"/>
</dbReference>
<evidence type="ECO:0000256" key="2">
    <source>
        <dbReference type="ARBA" id="ARBA00023015"/>
    </source>
</evidence>
<dbReference type="Gene3D" id="1.20.5.170">
    <property type="match status" value="1"/>
</dbReference>
<feature type="coiled-coil region" evidence="7">
    <location>
        <begin position="457"/>
        <end position="501"/>
    </location>
</feature>
<feature type="domain" description="BZIP" evidence="9">
    <location>
        <begin position="432"/>
        <end position="495"/>
    </location>
</feature>
<dbReference type="InterPro" id="IPR046347">
    <property type="entry name" value="bZIP_sf"/>
</dbReference>
<dbReference type="PANTHER" id="PTHR46004:SF3">
    <property type="entry name" value="CYCLIC AMP RESPONSE ELEMENT-BINDING PROTEIN A"/>
    <property type="match status" value="1"/>
</dbReference>
<feature type="region of interest" description="Disordered" evidence="8">
    <location>
        <begin position="245"/>
        <end position="302"/>
    </location>
</feature>
<name>A0ABD2APV1_VESMC</name>
<protein>
    <submittedName>
        <fullName evidence="10">Cyclic AMP response element-binding protein A isoform X1</fullName>
    </submittedName>
</protein>
<feature type="region of interest" description="Disordered" evidence="8">
    <location>
        <begin position="316"/>
        <end position="367"/>
    </location>
</feature>
<feature type="region of interest" description="Disordered" evidence="8">
    <location>
        <begin position="134"/>
        <end position="166"/>
    </location>
</feature>
<dbReference type="FunFam" id="1.20.5.170:FF:000054">
    <property type="entry name" value="Cyclic AMP-responsive element-binding protein 3-like 2"/>
    <property type="match status" value="1"/>
</dbReference>
<keyword evidence="11" id="KW-1185">Reference proteome</keyword>
<keyword evidence="4" id="KW-0010">Activator</keyword>
<evidence type="ECO:0000256" key="6">
    <source>
        <dbReference type="ARBA" id="ARBA00023242"/>
    </source>
</evidence>
<keyword evidence="6" id="KW-0539">Nucleus</keyword>
<evidence type="ECO:0000256" key="7">
    <source>
        <dbReference type="SAM" id="Coils"/>
    </source>
</evidence>
<dbReference type="Proteomes" id="UP001607303">
    <property type="component" value="Unassembled WGS sequence"/>
</dbReference>
<evidence type="ECO:0000256" key="5">
    <source>
        <dbReference type="ARBA" id="ARBA00023163"/>
    </source>
</evidence>
<evidence type="ECO:0000313" key="10">
    <source>
        <dbReference type="EMBL" id="KAL2721915.1"/>
    </source>
</evidence>